<organism evidence="1 2">
    <name type="scientific">Rhizobium vallis</name>
    <dbReference type="NCBI Taxonomy" id="634290"/>
    <lineage>
        <taxon>Bacteria</taxon>
        <taxon>Pseudomonadati</taxon>
        <taxon>Pseudomonadota</taxon>
        <taxon>Alphaproteobacteria</taxon>
        <taxon>Hyphomicrobiales</taxon>
        <taxon>Rhizobiaceae</taxon>
        <taxon>Rhizobium/Agrobacterium group</taxon>
        <taxon>Rhizobium</taxon>
    </lineage>
</organism>
<comment type="caution">
    <text evidence="1">The sequence shown here is derived from an EMBL/GenBank/DDBJ whole genome shotgun (WGS) entry which is preliminary data.</text>
</comment>
<evidence type="ECO:0000313" key="1">
    <source>
        <dbReference type="EMBL" id="RUM24379.1"/>
    </source>
</evidence>
<sequence>MTSCGEYGHVEMLRAYAEVEASLNVIDKVIDALPIEFRWLARLVGSSTIAPEAAVSLTEARVRHLWEQHGFDGTVSKLSERPFPVKCDAGYLLVIQLNYVREAILKKNYFPIESRPAQVFLDCKAMPITVVSVDTALHEAAVRAEVAMPITLAVISETFRQSLEVFIPF</sequence>
<dbReference type="Proteomes" id="UP000278823">
    <property type="component" value="Unassembled WGS sequence"/>
</dbReference>
<protein>
    <submittedName>
        <fullName evidence="1">Uncharacterized protein</fullName>
    </submittedName>
</protein>
<dbReference type="AlphaFoldDB" id="A0A432PJ17"/>
<proteinExistence type="predicted"/>
<dbReference type="EMBL" id="RJTH01000005">
    <property type="protein sequence ID" value="RUM24379.1"/>
    <property type="molecule type" value="Genomic_DNA"/>
</dbReference>
<keyword evidence="2" id="KW-1185">Reference proteome</keyword>
<evidence type="ECO:0000313" key="2">
    <source>
        <dbReference type="Proteomes" id="UP000278823"/>
    </source>
</evidence>
<gene>
    <name evidence="1" type="ORF">EFQ99_16475</name>
</gene>
<reference evidence="2" key="1">
    <citation type="submission" date="2018-11" db="EMBL/GenBank/DDBJ databases">
        <title>Rhizobium chutanense sp. nov., isolated from root nodules of Phaseolus vulgaris in China.</title>
        <authorList>
            <person name="Huo Y."/>
        </authorList>
    </citation>
    <scope>NUCLEOTIDE SEQUENCE [LARGE SCALE GENOMIC DNA]</scope>
    <source>
        <strain evidence="2">CCBAU 65647</strain>
    </source>
</reference>
<accession>A0A432PJ17</accession>
<name>A0A432PJ17_9HYPH</name>